<feature type="compositionally biased region" description="Low complexity" evidence="2">
    <location>
        <begin position="706"/>
        <end position="722"/>
    </location>
</feature>
<feature type="coiled-coil region" evidence="1">
    <location>
        <begin position="38"/>
        <end position="103"/>
    </location>
</feature>
<keyword evidence="1" id="KW-0175">Coiled coil</keyword>
<evidence type="ECO:0000313" key="4">
    <source>
        <dbReference type="Proteomes" id="UP000735302"/>
    </source>
</evidence>
<sequence>MLFTMSGKLGWAGAYNRPQTLGPITTNRKDEENGNSIHTQCERGIKILRAENAKLKKEYDELNSTLKQLLRETSHEKFDERRINLLKLQIIQLERQVAVLNEALGSRHEAALEVENTMAWLADKLRSYISAEVKGPLVPIARADLMTLVESSESARIKLFKAIERSGKESVGKDLLYLNPFIGGKYSQGEQVSLLDISLNRMDYINLRHVARLESKLCVLYQDLIRVFGQLEHVAKSPACIGRTSGASSRLNTTILKTCMTLRDAADDLLALSLLCPSSPWPALKRPVTKQVPVERITSALPTGLPRLKQEEITHLIEASIGICNHRYLLLEKEKAVLKEELNFHRATHDLQVQFMQSLFEAVRKGYGEFEKSAKETIAAPIKTMLDAYKKLKESASEDALREFLLVIKDNEEQLCSVDELLEAHNFEEDDTGALAFSRFGSEFFSKLDALVELCQRERDLSIKARKDVAEEQRRKDTELQQLIEDLEIKYEKQWNPISKRVLALEKEIVEKQGNESSLSTDLASVEISSSRKSSAETPRSDLTILRSYLYVDNEDSNTTCKGASNMPSIDHTKGPAPQADSLKQQTGVRERKPVKKGTKWKPEREWVNDFSGSVEKDEASHSESDNWSKPKKVKNKKTKEWESQISQPSWDLANQSDIPGTFSHDQDPSRVQDVSSPSLTKNKKPPLSYEPRLYVANRTLKLRRAGSFSSGASSSQAESDSNIGQVLEEAHDTHTNVSQTQPKSAKSKDSQLKLANINKRNSWR</sequence>
<evidence type="ECO:0000313" key="3">
    <source>
        <dbReference type="EMBL" id="GFN92006.1"/>
    </source>
</evidence>
<dbReference type="Proteomes" id="UP000735302">
    <property type="component" value="Unassembled WGS sequence"/>
</dbReference>
<organism evidence="3 4">
    <name type="scientific">Plakobranchus ocellatus</name>
    <dbReference type="NCBI Taxonomy" id="259542"/>
    <lineage>
        <taxon>Eukaryota</taxon>
        <taxon>Metazoa</taxon>
        <taxon>Spiralia</taxon>
        <taxon>Lophotrochozoa</taxon>
        <taxon>Mollusca</taxon>
        <taxon>Gastropoda</taxon>
        <taxon>Heterobranchia</taxon>
        <taxon>Euthyneura</taxon>
        <taxon>Panpulmonata</taxon>
        <taxon>Sacoglossa</taxon>
        <taxon>Placobranchoidea</taxon>
        <taxon>Plakobranchidae</taxon>
        <taxon>Plakobranchus</taxon>
    </lineage>
</organism>
<comment type="caution">
    <text evidence="3">The sequence shown here is derived from an EMBL/GenBank/DDBJ whole genome shotgun (WGS) entry which is preliminary data.</text>
</comment>
<accession>A0AAV3ZBX7</accession>
<evidence type="ECO:0000256" key="1">
    <source>
        <dbReference type="SAM" id="Coils"/>
    </source>
</evidence>
<proteinExistence type="predicted"/>
<evidence type="ECO:0000256" key="2">
    <source>
        <dbReference type="SAM" id="MobiDB-lite"/>
    </source>
</evidence>
<feature type="compositionally biased region" description="Polar residues" evidence="2">
    <location>
        <begin position="736"/>
        <end position="745"/>
    </location>
</feature>
<feature type="compositionally biased region" description="Polar residues" evidence="2">
    <location>
        <begin position="515"/>
        <end position="538"/>
    </location>
</feature>
<feature type="compositionally biased region" description="Polar residues" evidence="2">
    <location>
        <begin position="644"/>
        <end position="659"/>
    </location>
</feature>
<dbReference type="AlphaFoldDB" id="A0AAV3ZBX7"/>
<dbReference type="EMBL" id="BLXT01002217">
    <property type="protein sequence ID" value="GFN92006.1"/>
    <property type="molecule type" value="Genomic_DNA"/>
</dbReference>
<protein>
    <submittedName>
        <fullName evidence="3">Uncharacterized protein</fullName>
    </submittedName>
</protein>
<gene>
    <name evidence="3" type="ORF">PoB_001851200</name>
</gene>
<keyword evidence="4" id="KW-1185">Reference proteome</keyword>
<name>A0AAV3ZBX7_9GAST</name>
<reference evidence="3 4" key="1">
    <citation type="journal article" date="2021" name="Elife">
        <title>Chloroplast acquisition without the gene transfer in kleptoplastic sea slugs, Plakobranchus ocellatus.</title>
        <authorList>
            <person name="Maeda T."/>
            <person name="Takahashi S."/>
            <person name="Yoshida T."/>
            <person name="Shimamura S."/>
            <person name="Takaki Y."/>
            <person name="Nagai Y."/>
            <person name="Toyoda A."/>
            <person name="Suzuki Y."/>
            <person name="Arimoto A."/>
            <person name="Ishii H."/>
            <person name="Satoh N."/>
            <person name="Nishiyama T."/>
            <person name="Hasebe M."/>
            <person name="Maruyama T."/>
            <person name="Minagawa J."/>
            <person name="Obokata J."/>
            <person name="Shigenobu S."/>
        </authorList>
    </citation>
    <scope>NUCLEOTIDE SEQUENCE [LARGE SCALE GENOMIC DNA]</scope>
</reference>
<feature type="region of interest" description="Disordered" evidence="2">
    <location>
        <begin position="514"/>
        <end position="539"/>
    </location>
</feature>
<feature type="region of interest" description="Disordered" evidence="2">
    <location>
        <begin position="560"/>
        <end position="692"/>
    </location>
</feature>
<feature type="region of interest" description="Disordered" evidence="2">
    <location>
        <begin position="706"/>
        <end position="765"/>
    </location>
</feature>
<feature type="compositionally biased region" description="Basic and acidic residues" evidence="2">
    <location>
        <begin position="615"/>
        <end position="629"/>
    </location>
</feature>